<dbReference type="Proteomes" id="UP000288351">
    <property type="component" value="Unassembled WGS sequence"/>
</dbReference>
<dbReference type="GO" id="GO:0005829">
    <property type="term" value="C:cytosol"/>
    <property type="evidence" value="ECO:0007669"/>
    <property type="project" value="TreeGrafter"/>
</dbReference>
<dbReference type="Gene3D" id="1.10.10.10">
    <property type="entry name" value="Winged helix-like DNA-binding domain superfamily/Winged helix DNA-binding domain"/>
    <property type="match status" value="1"/>
</dbReference>
<evidence type="ECO:0000313" key="6">
    <source>
        <dbReference type="EMBL" id="GCB90160.1"/>
    </source>
</evidence>
<dbReference type="PROSITE" id="PS51063">
    <property type="entry name" value="HTH_CRP_2"/>
    <property type="match status" value="1"/>
</dbReference>
<dbReference type="SMART" id="SM00419">
    <property type="entry name" value="HTH_CRP"/>
    <property type="match status" value="1"/>
</dbReference>
<proteinExistence type="predicted"/>
<keyword evidence="3" id="KW-0804">Transcription</keyword>
<dbReference type="Pfam" id="PF00027">
    <property type="entry name" value="cNMP_binding"/>
    <property type="match status" value="1"/>
</dbReference>
<accession>A0A401QXR8</accession>
<dbReference type="SUPFAM" id="SSF46785">
    <property type="entry name" value="Winged helix' DNA-binding domain"/>
    <property type="match status" value="1"/>
</dbReference>
<dbReference type="RefSeq" id="WP_016571455.1">
    <property type="nucleotide sequence ID" value="NZ_BHXC01000006.1"/>
</dbReference>
<keyword evidence="1" id="KW-0805">Transcription regulation</keyword>
<evidence type="ECO:0000259" key="5">
    <source>
        <dbReference type="PROSITE" id="PS51063"/>
    </source>
</evidence>
<dbReference type="InterPro" id="IPR018490">
    <property type="entry name" value="cNMP-bd_dom_sf"/>
</dbReference>
<dbReference type="InterPro" id="IPR014710">
    <property type="entry name" value="RmlC-like_jellyroll"/>
</dbReference>
<dbReference type="AlphaFoldDB" id="A0A401QXR8"/>
<gene>
    <name evidence="6" type="primary">fnr</name>
    <name evidence="6" type="ORF">SALB_02862</name>
</gene>
<dbReference type="InterPro" id="IPR036390">
    <property type="entry name" value="WH_DNA-bd_sf"/>
</dbReference>
<reference evidence="6 7" key="1">
    <citation type="journal article" date="2019" name="Microbiol. Resour. Announc.">
        <title>Draft Genome Sequence of the Most Traditional epsilon-Poly-l-Lysine Producer, Streptomyces albulus NBRC14147.</title>
        <authorList>
            <person name="Yamanaka K."/>
            <person name="Hamano Y."/>
        </authorList>
    </citation>
    <scope>NUCLEOTIDE SEQUENCE [LARGE SCALE GENOMIC DNA]</scope>
    <source>
        <strain evidence="6 7">NBRC 14147</strain>
    </source>
</reference>
<feature type="domain" description="Cyclic nucleotide-binding" evidence="4">
    <location>
        <begin position="36"/>
        <end position="120"/>
    </location>
</feature>
<dbReference type="CDD" id="cd00038">
    <property type="entry name" value="CAP_ED"/>
    <property type="match status" value="1"/>
</dbReference>
<dbReference type="InterPro" id="IPR000595">
    <property type="entry name" value="cNMP-bd_dom"/>
</dbReference>
<name>A0A401QXR8_STRNR</name>
<comment type="caution">
    <text evidence="6">The sequence shown here is derived from an EMBL/GenBank/DDBJ whole genome shotgun (WGS) entry which is preliminary data.</text>
</comment>
<dbReference type="Pfam" id="PF13545">
    <property type="entry name" value="HTH_Crp_2"/>
    <property type="match status" value="1"/>
</dbReference>
<evidence type="ECO:0000313" key="7">
    <source>
        <dbReference type="Proteomes" id="UP000288351"/>
    </source>
</evidence>
<dbReference type="InterPro" id="IPR050397">
    <property type="entry name" value="Env_Response_Regulators"/>
</dbReference>
<feature type="domain" description="HTH crp-type" evidence="5">
    <location>
        <begin position="151"/>
        <end position="227"/>
    </location>
</feature>
<dbReference type="PANTHER" id="PTHR24567:SF74">
    <property type="entry name" value="HTH-TYPE TRANSCRIPTIONAL REGULATOR ARCR"/>
    <property type="match status" value="1"/>
</dbReference>
<evidence type="ECO:0000259" key="4">
    <source>
        <dbReference type="PROSITE" id="PS50042"/>
    </source>
</evidence>
<dbReference type="InterPro" id="IPR012318">
    <property type="entry name" value="HTH_CRP"/>
</dbReference>
<evidence type="ECO:0000256" key="2">
    <source>
        <dbReference type="ARBA" id="ARBA00023125"/>
    </source>
</evidence>
<organism evidence="6 7">
    <name type="scientific">Streptomyces noursei</name>
    <name type="common">Streptomyces albulus</name>
    <dbReference type="NCBI Taxonomy" id="1971"/>
    <lineage>
        <taxon>Bacteria</taxon>
        <taxon>Bacillati</taxon>
        <taxon>Actinomycetota</taxon>
        <taxon>Actinomycetes</taxon>
        <taxon>Kitasatosporales</taxon>
        <taxon>Streptomycetaceae</taxon>
        <taxon>Streptomyces</taxon>
    </lineage>
</organism>
<keyword evidence="2" id="KW-0238">DNA-binding</keyword>
<dbReference type="SMART" id="SM00100">
    <property type="entry name" value="cNMP"/>
    <property type="match status" value="1"/>
</dbReference>
<dbReference type="PANTHER" id="PTHR24567">
    <property type="entry name" value="CRP FAMILY TRANSCRIPTIONAL REGULATORY PROTEIN"/>
    <property type="match status" value="1"/>
</dbReference>
<dbReference type="PROSITE" id="PS50042">
    <property type="entry name" value="CNMP_BINDING_3"/>
    <property type="match status" value="1"/>
</dbReference>
<evidence type="ECO:0000256" key="3">
    <source>
        <dbReference type="ARBA" id="ARBA00023163"/>
    </source>
</evidence>
<dbReference type="GO" id="GO:0003677">
    <property type="term" value="F:DNA binding"/>
    <property type="evidence" value="ECO:0007669"/>
    <property type="project" value="UniProtKB-KW"/>
</dbReference>
<protein>
    <submittedName>
        <fullName evidence="6">Crp/Fnr family transcriptional regulator</fullName>
    </submittedName>
</protein>
<evidence type="ECO:0000256" key="1">
    <source>
        <dbReference type="ARBA" id="ARBA00023015"/>
    </source>
</evidence>
<dbReference type="SUPFAM" id="SSF51206">
    <property type="entry name" value="cAMP-binding domain-like"/>
    <property type="match status" value="1"/>
</dbReference>
<dbReference type="GO" id="GO:0003700">
    <property type="term" value="F:DNA-binding transcription factor activity"/>
    <property type="evidence" value="ECO:0007669"/>
    <property type="project" value="TreeGrafter"/>
</dbReference>
<dbReference type="EMBL" id="BHXC01000006">
    <property type="protein sequence ID" value="GCB90160.1"/>
    <property type="molecule type" value="Genomic_DNA"/>
</dbReference>
<sequence length="235" mass="25259">MPRAADRAGDAEVPAKPIHPFSSDEVRLIRATGRTRHWQQGAVLFLEGDPPDSVVLVEEGLVKITAESDNGYTSILAIRGPGELIGEMACIDNRPRSATVTAMHAVRGTTLASERFLALLEEHGPLALSVLRSIAVRLRDSDGLRADHGAFPAGIRVARVLLDLAVRHGSDLGLPGRPTGRVLSVHQHELAGAAGTSRESVVRALRQLQEHGLVFLSRGHTHVPDLRALARWAGH</sequence>
<dbReference type="Gene3D" id="2.60.120.10">
    <property type="entry name" value="Jelly Rolls"/>
    <property type="match status" value="1"/>
</dbReference>
<dbReference type="InterPro" id="IPR036388">
    <property type="entry name" value="WH-like_DNA-bd_sf"/>
</dbReference>